<dbReference type="KEGG" id="cpae:CPAST_c24130"/>
<name>A0A0H3J909_CLOPA</name>
<dbReference type="EMBL" id="JPGY02000001">
    <property type="protein sequence ID" value="KRU11519.1"/>
    <property type="molecule type" value="Genomic_DNA"/>
</dbReference>
<evidence type="ECO:0000313" key="2">
    <source>
        <dbReference type="EMBL" id="AJA52471.1"/>
    </source>
</evidence>
<reference evidence="2 5" key="1">
    <citation type="journal article" date="2015" name="Genome Announc.">
        <title>Complete Genome Sequence of the Nitrogen-Fixing and Solvent-Producing Clostridium pasteurianum DSM 525.</title>
        <authorList>
            <person name="Poehlein A."/>
            <person name="Grosse-Honebrink A."/>
            <person name="Zhang Y."/>
            <person name="Minton N.P."/>
            <person name="Daniel R."/>
        </authorList>
    </citation>
    <scope>NUCLEOTIDE SEQUENCE [LARGE SCALE GENOMIC DNA]</scope>
    <source>
        <strain evidence="2">DSM 525</strain>
        <strain evidence="5">DSM 525 / ATCC 6013</strain>
    </source>
</reference>
<feature type="transmembrane region" description="Helical" evidence="1">
    <location>
        <begin position="437"/>
        <end position="455"/>
    </location>
</feature>
<dbReference type="PATRIC" id="fig|1262449.3.peg.577"/>
<dbReference type="Proteomes" id="UP000030905">
    <property type="component" value="Chromosome"/>
</dbReference>
<dbReference type="EMBL" id="CP009268">
    <property type="protein sequence ID" value="AJA52471.1"/>
    <property type="molecule type" value="Genomic_DNA"/>
</dbReference>
<evidence type="ECO:0000313" key="4">
    <source>
        <dbReference type="Proteomes" id="UP000028042"/>
    </source>
</evidence>
<gene>
    <name evidence="2" type="ORF">CLPA_c24130</name>
    <name evidence="3" type="ORF">CP6013_00766</name>
</gene>
<reference evidence="3 4" key="3">
    <citation type="journal article" name="Genome Announc.">
        <title>Improved Draft Genome Sequence of Clostridium pasteurianum Strain ATCC 6013 (DSM 525) Using a Hybrid Next-Generation Sequencing Approach.</title>
        <authorList>
            <person name="Pyne M.E."/>
            <person name="Utturkar S."/>
            <person name="Brown S.D."/>
            <person name="Moo-Young M."/>
            <person name="Chung D.A."/>
            <person name="Chou C.P."/>
        </authorList>
    </citation>
    <scope>NUCLEOTIDE SEQUENCE [LARGE SCALE GENOMIC DNA]</scope>
    <source>
        <strain evidence="3 4">ATCC 6013</strain>
    </source>
</reference>
<accession>A0A0H3J909</accession>
<feature type="transmembrane region" description="Helical" evidence="1">
    <location>
        <begin position="348"/>
        <end position="370"/>
    </location>
</feature>
<organism evidence="2 5">
    <name type="scientific">Clostridium pasteurianum DSM 525 = ATCC 6013</name>
    <dbReference type="NCBI Taxonomy" id="1262449"/>
    <lineage>
        <taxon>Bacteria</taxon>
        <taxon>Bacillati</taxon>
        <taxon>Bacillota</taxon>
        <taxon>Clostridia</taxon>
        <taxon>Eubacteriales</taxon>
        <taxon>Clostridiaceae</taxon>
        <taxon>Clostridium</taxon>
    </lineage>
</organism>
<proteinExistence type="predicted"/>
<dbReference type="GeneID" id="93076313"/>
<dbReference type="eggNOG" id="COG5412">
    <property type="taxonomic scope" value="Bacteria"/>
</dbReference>
<keyword evidence="1" id="KW-0472">Membrane</keyword>
<dbReference type="RefSeq" id="WP_003441227.1">
    <property type="nucleotide sequence ID" value="NZ_ANZB01000002.1"/>
</dbReference>
<evidence type="ECO:0000256" key="1">
    <source>
        <dbReference type="SAM" id="Phobius"/>
    </source>
</evidence>
<keyword evidence="5" id="KW-1185">Reference proteome</keyword>
<sequence length="619" mass="66445">MQIFSLFGEILLKDNGVENELNKIDKKARDTGNNFDSTFSKIRNGILKIGAVLGVGFGFKSMIEEGYKLAESASNLSEAQNVVEQTYKSSAKSIEAWTATTAKSAGISQTASMQWVGFMGAMLKSSGVTEQKAGDMSKSLVQLTGDMSSFYNVGTSDMWEKIRSGISGETEPLKALGINMSVANLEAYALSEGIKKPYAQMSQSEQTILRYNYLMSVTKDAQGDFGRTLSTSFANQVRVAQLNLTNLGQSIGTVLLPYFNNAVTAFNTHIPQMQALVSNAAKNIGDTMQTLLPKIGEIITVVIKLAQDLIPSFGKSTGDAKSKTLDFVKGGLDLVIASLKFLDEHITAVRIALGILGGVWVIHQGILLILNVQLAVQNALKAAHAIASGIETAQIIALYIAEGIHNGIMIAGTAAQIALNAATSAFGVILAVVTSPIFLVIAALAALGVGIYLVVKHWDVVSAKTKEVWNTIKSAVHEAVENIREKIQSAGNAIKAAWNSIWNFKIPHIDLPHFNVTGKLSLNPPSVPSLGVKWYAQGGIFDSPSVIGVGEAGKEAVVPINKLDELIASSIEKVKDKNMGKGLTLNIEHFYNNTDKDIEQLAYELEFYRQKVAMGKGGI</sequence>
<protein>
    <submittedName>
        <fullName evidence="2">Uncharacterized protein</fullName>
    </submittedName>
</protein>
<reference evidence="3" key="2">
    <citation type="submission" date="2015-10" db="EMBL/GenBank/DDBJ databases">
        <title>Improved Draft Genome Sequence of Clostridium pasteurianum Strain ATCC 6013 (DSM 525) Using a Hybrid Next-Generation Sequencing Approach.</title>
        <authorList>
            <person name="Pyne M.E."/>
            <person name="Utturkar S.M."/>
            <person name="Brown S.D."/>
            <person name="Moo-Young M."/>
            <person name="Chung D.A."/>
            <person name="Chou P.C."/>
        </authorList>
    </citation>
    <scope>NUCLEOTIDE SEQUENCE</scope>
    <source>
        <strain evidence="3">ATCC 6013</strain>
    </source>
</reference>
<keyword evidence="1" id="KW-0812">Transmembrane</keyword>
<dbReference type="AlphaFoldDB" id="A0A0H3J909"/>
<dbReference type="eggNOG" id="COG3941">
    <property type="taxonomic scope" value="Bacteria"/>
</dbReference>
<evidence type="ECO:0000313" key="5">
    <source>
        <dbReference type="Proteomes" id="UP000030905"/>
    </source>
</evidence>
<dbReference type="Proteomes" id="UP000028042">
    <property type="component" value="Unassembled WGS sequence"/>
</dbReference>
<dbReference type="KEGG" id="cpat:CLPA_c24130"/>
<evidence type="ECO:0000313" key="3">
    <source>
        <dbReference type="EMBL" id="KRU11519.1"/>
    </source>
</evidence>
<keyword evidence="1" id="KW-1133">Transmembrane helix</keyword>